<accession>A0A1G8DWY8</accession>
<proteinExistence type="predicted"/>
<dbReference type="Proteomes" id="UP000198923">
    <property type="component" value="Unassembled WGS sequence"/>
</dbReference>
<evidence type="ECO:0000313" key="3">
    <source>
        <dbReference type="Proteomes" id="UP000198923"/>
    </source>
</evidence>
<evidence type="ECO:0000256" key="1">
    <source>
        <dbReference type="SAM" id="MobiDB-lite"/>
    </source>
</evidence>
<evidence type="ECO:0000313" key="2">
    <source>
        <dbReference type="EMBL" id="SDH62246.1"/>
    </source>
</evidence>
<reference evidence="2 3" key="1">
    <citation type="submission" date="2016-10" db="EMBL/GenBank/DDBJ databases">
        <authorList>
            <person name="de Groot N.N."/>
        </authorList>
    </citation>
    <scope>NUCLEOTIDE SEQUENCE [LARGE SCALE GENOMIC DNA]</scope>
    <source>
        <strain evidence="2 3">CPCC 201354</strain>
    </source>
</reference>
<dbReference type="AlphaFoldDB" id="A0A1G8DWY8"/>
<feature type="region of interest" description="Disordered" evidence="1">
    <location>
        <begin position="29"/>
        <end position="74"/>
    </location>
</feature>
<keyword evidence="3" id="KW-1185">Reference proteome</keyword>
<sequence>MDDHGMMAVPGAGGRPFFAWTEGCPAVSSGIRKDPSHGARRGGVGREGASSRLPAHVSQRTRPRAEQRFPGHPGLRRTGSRWAFPCLAAALDDHASVLRRGSARASLPLAVHAGPGVPCPAPALRRRWEAVSCLFGSYGVSGVERLVMLVQLTMHARPKKLMGLLGISRLVMRRDSLSLRSSAGFQGGGEGNPDPGCAVPVHLPGGIPCRDARETNTGHGEAVANRSCYEMSNVS</sequence>
<dbReference type="EMBL" id="FNCN01000019">
    <property type="protein sequence ID" value="SDH62246.1"/>
    <property type="molecule type" value="Genomic_DNA"/>
</dbReference>
<name>A0A1G8DWY8_9ACTN</name>
<protein>
    <submittedName>
        <fullName evidence="2">Uncharacterized protein</fullName>
    </submittedName>
</protein>
<gene>
    <name evidence="2" type="ORF">SAMN05421505_11932</name>
</gene>
<organism evidence="2 3">
    <name type="scientific">Sinosporangium album</name>
    <dbReference type="NCBI Taxonomy" id="504805"/>
    <lineage>
        <taxon>Bacteria</taxon>
        <taxon>Bacillati</taxon>
        <taxon>Actinomycetota</taxon>
        <taxon>Actinomycetes</taxon>
        <taxon>Streptosporangiales</taxon>
        <taxon>Streptosporangiaceae</taxon>
        <taxon>Sinosporangium</taxon>
    </lineage>
</organism>